<accession>A0A0E1X8Q1</accession>
<dbReference type="GO" id="GO:0051715">
    <property type="term" value="P:cytolysis in another organism"/>
    <property type="evidence" value="ECO:0007669"/>
    <property type="project" value="InterPro"/>
</dbReference>
<dbReference type="InterPro" id="IPR016183">
    <property type="entry name" value="Leukocidin/Hemolysin_toxin"/>
</dbReference>
<dbReference type="InterPro" id="IPR036435">
    <property type="entry name" value="Leukocidin/porin_MspA_sf"/>
</dbReference>
<dbReference type="SUPFAM" id="SSF56959">
    <property type="entry name" value="Leukocidin-like"/>
    <property type="match status" value="1"/>
</dbReference>
<dbReference type="InterPro" id="IPR003963">
    <property type="entry name" value="Bi-component_toxin_staph"/>
</dbReference>
<dbReference type="GO" id="GO:0005576">
    <property type="term" value="C:extracellular region"/>
    <property type="evidence" value="ECO:0007669"/>
    <property type="project" value="InterPro"/>
</dbReference>
<dbReference type="PRINTS" id="PR01468">
    <property type="entry name" value="BICOMPNTOXIN"/>
</dbReference>
<evidence type="ECO:0000256" key="2">
    <source>
        <dbReference type="ARBA" id="ARBA00022729"/>
    </source>
</evidence>
<organism evidence="5">
    <name type="scientific">Staphylococcus aureus subsp. aureus MN8</name>
    <dbReference type="NCBI Taxonomy" id="548470"/>
    <lineage>
        <taxon>Bacteria</taxon>
        <taxon>Bacillati</taxon>
        <taxon>Bacillota</taxon>
        <taxon>Bacilli</taxon>
        <taxon>Bacillales</taxon>
        <taxon>Staphylococcaceae</taxon>
        <taxon>Staphylococcus</taxon>
    </lineage>
</organism>
<sequence length="339" mass="38674">MIKQVCKNITICSLALSTALTVFPASSYAEIKSKITTVSEKNLDGDTKMYTRTATTSDTEKKISQSLQFNFLTEPNYDKETVFIKAKGTIGSGLKILNPNGYWNSTLRWPGSYSVSIQNVDDNNNSTNVTDFAPKNQDESREVKYTYGYKTGGDFSINRGGLTGNITKEKNYSETISYQQPSYRTLIDQPTTNKGVAWKVEAHSINNMGHDHTRQLTNDSDDRVKSEIFSLTRNGNLWAKDNFTPKNKMPVTVSEGFNPEFLAVMSHDKNDKGKSRFIVHYKRSMDDFKLDWNKHGFWGYWSGENHVDQKEEKLSALYEVDWKTHDVKLIKTINDKEQK</sequence>
<name>A0A0E1X8Q1_STAAU</name>
<evidence type="ECO:0000313" key="5">
    <source>
        <dbReference type="EMBL" id="EFH95779.1"/>
    </source>
</evidence>
<dbReference type="Gene3D" id="2.70.240.10">
    <property type="entry name" value="Leukocidin/porin MspA"/>
    <property type="match status" value="1"/>
</dbReference>
<dbReference type="EMBL" id="ACJA02000002">
    <property type="protein sequence ID" value="EFH95779.1"/>
    <property type="molecule type" value="Genomic_DNA"/>
</dbReference>
<proteinExistence type="inferred from homology"/>
<keyword evidence="2 3" id="KW-0732">Signal</keyword>
<dbReference type="NCBIfam" id="TIGR01002">
    <property type="entry name" value="hlyII"/>
    <property type="match status" value="1"/>
</dbReference>
<gene>
    <name evidence="5" type="ORF">HMPREF0769_11162</name>
</gene>
<feature type="chain" id="PRO_5038827808" evidence="3">
    <location>
        <begin position="30"/>
        <end position="339"/>
    </location>
</feature>
<dbReference type="Pfam" id="PF07968">
    <property type="entry name" value="Leukocidin"/>
    <property type="match status" value="1"/>
</dbReference>
<protein>
    <submittedName>
        <fullName evidence="5">Beta-channel forming cytolysin</fullName>
    </submittedName>
</protein>
<dbReference type="HOGENOM" id="CLU_055394_0_1_9"/>
<dbReference type="Proteomes" id="UP000003455">
    <property type="component" value="Chromosome"/>
</dbReference>
<feature type="domain" description="Leukocidin/Hemolysin toxin" evidence="4">
    <location>
        <begin position="65"/>
        <end position="324"/>
    </location>
</feature>
<dbReference type="RefSeq" id="WP_000595617.1">
    <property type="nucleotide sequence ID" value="NZ_CM000952.1"/>
</dbReference>
<dbReference type="AlphaFoldDB" id="A0A0E1X8Q1"/>
<dbReference type="SMR" id="A0A0E1X8Q1"/>
<reference evidence="5" key="1">
    <citation type="submission" date="2010-05" db="EMBL/GenBank/DDBJ databases">
        <authorList>
            <person name="Muzny D."/>
            <person name="Qin X."/>
            <person name="Buhay C."/>
            <person name="Dugan-Rocha S."/>
            <person name="Ding Y."/>
            <person name="Chen G."/>
            <person name="Hawes A."/>
            <person name="Holder M."/>
            <person name="Jhangiani S."/>
            <person name="Johnson A."/>
            <person name="Khan Z."/>
            <person name="Li Z."/>
            <person name="Liu W."/>
            <person name="Liu X."/>
            <person name="Perez L."/>
            <person name="Shen H."/>
            <person name="Wang Q."/>
            <person name="Watt J."/>
            <person name="Xi L."/>
            <person name="Xin Y."/>
            <person name="Zhou J."/>
            <person name="Deng J."/>
            <person name="Jiang H."/>
            <person name="Liu Y."/>
            <person name="Qu J."/>
            <person name="Song X.-Z."/>
            <person name="Zhang L."/>
            <person name="Villasana D."/>
            <person name="Johnson A."/>
            <person name="Liu J."/>
            <person name="Liyanage D."/>
            <person name="Lorensuhewa L."/>
            <person name="Robinson T."/>
            <person name="Song A."/>
            <person name="Song B.-B."/>
            <person name="Dinh H."/>
            <person name="Thornton R."/>
            <person name="Coyle M."/>
            <person name="Francisco L."/>
            <person name="Jackson L."/>
            <person name="Javaid M."/>
            <person name="Korchina V."/>
            <person name="Kovar C."/>
            <person name="Mata R."/>
            <person name="Mathew T."/>
            <person name="Ngo R."/>
            <person name="Nguyen L."/>
            <person name="Nguyen N."/>
            <person name="Okwuonu G."/>
            <person name="Ongeri F."/>
            <person name="Pham C."/>
            <person name="Simmons D."/>
            <person name="Wilczek-Boney K."/>
            <person name="Hale W."/>
            <person name="Jakkamsetti A."/>
            <person name="Pham P."/>
            <person name="Ruth R."/>
            <person name="San Lucas F."/>
            <person name="Warren J."/>
            <person name="Zhang J."/>
            <person name="Zhao Z."/>
            <person name="Zhou C."/>
            <person name="Zhu D."/>
            <person name="Lee S."/>
            <person name="Bess C."/>
            <person name="Blankenburg K."/>
            <person name="Forbes L."/>
            <person name="Fu Q."/>
            <person name="Gubbala S."/>
            <person name="Hirani K."/>
            <person name="Jayaseelan J.C."/>
            <person name="Lara F."/>
            <person name="Munidasa M."/>
            <person name="Palculict T."/>
            <person name="Patil S."/>
            <person name="Pu L.-L."/>
            <person name="Saada N."/>
            <person name="Tang L."/>
            <person name="Weissenberger G."/>
            <person name="Zhu Y."/>
            <person name="Hemphill L."/>
            <person name="Shang Y."/>
            <person name="Youmans B."/>
            <person name="Ayvaz T."/>
            <person name="Ross M."/>
            <person name="Santibanez J."/>
            <person name="Aqrawi P."/>
            <person name="Gross S."/>
            <person name="Joshi V."/>
            <person name="Fowler G."/>
            <person name="Nazareth L."/>
            <person name="Reid J."/>
            <person name="Worley K."/>
            <person name="Petrosino J."/>
            <person name="Highlander S."/>
            <person name="Gibbs R."/>
        </authorList>
    </citation>
    <scope>NUCLEOTIDE SEQUENCE [LARGE SCALE GENOMIC DNA]</scope>
    <source>
        <strain evidence="5">MN8</strain>
    </source>
</reference>
<feature type="signal peptide" evidence="3">
    <location>
        <begin position="1"/>
        <end position="29"/>
    </location>
</feature>
<evidence type="ECO:0000256" key="1">
    <source>
        <dbReference type="ARBA" id="ARBA00009831"/>
    </source>
</evidence>
<evidence type="ECO:0000256" key="3">
    <source>
        <dbReference type="SAM" id="SignalP"/>
    </source>
</evidence>
<comment type="caution">
    <text evidence="5">The sequence shown here is derived from an EMBL/GenBank/DDBJ whole genome shotgun (WGS) entry which is preliminary data.</text>
</comment>
<comment type="similarity">
    <text evidence="1">Belongs to the aerolysin family.</text>
</comment>
<evidence type="ECO:0000259" key="4">
    <source>
        <dbReference type="Pfam" id="PF07968"/>
    </source>
</evidence>